<name>A0ACB6Z1Q2_THEGA</name>
<keyword evidence="2" id="KW-1185">Reference proteome</keyword>
<dbReference type="Proteomes" id="UP000886501">
    <property type="component" value="Unassembled WGS sequence"/>
</dbReference>
<protein>
    <submittedName>
        <fullName evidence="1">Kinase-like protein</fullName>
    </submittedName>
</protein>
<evidence type="ECO:0000313" key="2">
    <source>
        <dbReference type="Proteomes" id="UP000886501"/>
    </source>
</evidence>
<sequence length="1017" mass="112687">MVKDYGRLWKDVTNATDEGKVVRTLAEILSDKEGREFVSDLKHKDAELCIEILDHGIAEHKLKVAEKQAFFVTLRRLAETHGRLPDSITITENIEVEGGIHASGGFADVRSGRYMGCLVAVKTLRVAMHDDLLKIRKQFCNEVILWSTLSHPNVLKLVGVHGNMERGQFVTVSEWMTHGNIMEYIKNNHANRLELLHGVAQGLEYLHGANLAHGDLKGANILMSNDTPPRACLADFGFMTMVLDPNQPMSCSVQLEGGTMTFMSPELLMPSHFGVKDSVPTPQADVYAFGLVILQVLTGEIPFRRIPLTKLGYLVVGGLRPDKPENAAAIGFSDSLWGFVERCWRENRDLRPGVSEVVTHLEAAAMNWDGLMPPCAPADNIVSNLKEEMSGSMEHCCIFPQSTSSGSLASPTTESRTSCGRSSRLSMTSTQCAEPTREEVQGAVSKPSGELKRETWDTIRARPQEPQYDPYGEVFTHLDQHFEPPPSNLPQKKRKGIKHFLSKLRGFLTTVPNSLIAFRHGLMSSRVPANNTTSNLKKETLGLDQSYGISPRSPPSGLLVKSTTEPRTTSESLGRSDTQPAQSTGSDVTPTSQEGDSTLEKVTLSQNYPLSSDKIVSELVPSPNLTQSALVEITSESQRRPDQDFIDRIDEMLDHTVCDRNWHELLNILCKVCSRQLMIPKSMHMGNCLDGELVEKYDGGHANIYKGEHKGRAVAIKIWCLYQTSDLDNCFSEFCREAVAWRHLRHPNILPLLGVNLQQQRFAMISEWMDHGNINEFIKKHEGVNHVQLLVDAATGLEYMHSLHMVHGDLKGANILINQGLRACLADFGLSTIVGVERCAAANASLISVASKESLMSFTAGGTVRWMSPELLDPDRFGITGCRPTKQSDCYAFGMVVYEVLCGNAPYRDITNEFAVINTIMNGGRPQKPEAAENLGFTNELWRIVEQCWSVDISTRPDVRAVLSHLNHATWSVIGVAREFQAMYTVTNHSTVCHHLLLSNWVRSKGEPLGGGVEAMN</sequence>
<accession>A0ACB6Z1Q2</accession>
<gene>
    <name evidence="1" type="ORF">BDM02DRAFT_3273165</name>
</gene>
<reference evidence="1" key="1">
    <citation type="submission" date="2019-10" db="EMBL/GenBank/DDBJ databases">
        <authorList>
            <consortium name="DOE Joint Genome Institute"/>
            <person name="Kuo A."/>
            <person name="Miyauchi S."/>
            <person name="Kiss E."/>
            <person name="Drula E."/>
            <person name="Kohler A."/>
            <person name="Sanchez-Garcia M."/>
            <person name="Andreopoulos B."/>
            <person name="Barry K.W."/>
            <person name="Bonito G."/>
            <person name="Buee M."/>
            <person name="Carver A."/>
            <person name="Chen C."/>
            <person name="Cichocki N."/>
            <person name="Clum A."/>
            <person name="Culley D."/>
            <person name="Crous P.W."/>
            <person name="Fauchery L."/>
            <person name="Girlanda M."/>
            <person name="Hayes R."/>
            <person name="Keri Z."/>
            <person name="Labutti K."/>
            <person name="Lipzen A."/>
            <person name="Lombard V."/>
            <person name="Magnuson J."/>
            <person name="Maillard F."/>
            <person name="Morin E."/>
            <person name="Murat C."/>
            <person name="Nolan M."/>
            <person name="Ohm R."/>
            <person name="Pangilinan J."/>
            <person name="Pereira M."/>
            <person name="Perotto S."/>
            <person name="Peter M."/>
            <person name="Riley R."/>
            <person name="Sitrit Y."/>
            <person name="Stielow B."/>
            <person name="Szollosi G."/>
            <person name="Zifcakova L."/>
            <person name="Stursova M."/>
            <person name="Spatafora J.W."/>
            <person name="Tedersoo L."/>
            <person name="Vaario L.-M."/>
            <person name="Yamada A."/>
            <person name="Yan M."/>
            <person name="Wang P."/>
            <person name="Xu J."/>
            <person name="Bruns T."/>
            <person name="Baldrian P."/>
            <person name="Vilgalys R."/>
            <person name="Henrissat B."/>
            <person name="Grigoriev I.V."/>
            <person name="Hibbett D."/>
            <person name="Nagy L.G."/>
            <person name="Martin F.M."/>
        </authorList>
    </citation>
    <scope>NUCLEOTIDE SEQUENCE</scope>
    <source>
        <strain evidence="1">P2</strain>
    </source>
</reference>
<dbReference type="EMBL" id="MU118268">
    <property type="protein sequence ID" value="KAF9643193.1"/>
    <property type="molecule type" value="Genomic_DNA"/>
</dbReference>
<proteinExistence type="predicted"/>
<evidence type="ECO:0000313" key="1">
    <source>
        <dbReference type="EMBL" id="KAF9643193.1"/>
    </source>
</evidence>
<reference evidence="1" key="2">
    <citation type="journal article" date="2020" name="Nat. Commun.">
        <title>Large-scale genome sequencing of mycorrhizal fungi provides insights into the early evolution of symbiotic traits.</title>
        <authorList>
            <person name="Miyauchi S."/>
            <person name="Kiss E."/>
            <person name="Kuo A."/>
            <person name="Drula E."/>
            <person name="Kohler A."/>
            <person name="Sanchez-Garcia M."/>
            <person name="Morin E."/>
            <person name="Andreopoulos B."/>
            <person name="Barry K.W."/>
            <person name="Bonito G."/>
            <person name="Buee M."/>
            <person name="Carver A."/>
            <person name="Chen C."/>
            <person name="Cichocki N."/>
            <person name="Clum A."/>
            <person name="Culley D."/>
            <person name="Crous P.W."/>
            <person name="Fauchery L."/>
            <person name="Girlanda M."/>
            <person name="Hayes R.D."/>
            <person name="Keri Z."/>
            <person name="LaButti K."/>
            <person name="Lipzen A."/>
            <person name="Lombard V."/>
            <person name="Magnuson J."/>
            <person name="Maillard F."/>
            <person name="Murat C."/>
            <person name="Nolan M."/>
            <person name="Ohm R.A."/>
            <person name="Pangilinan J."/>
            <person name="Pereira M.F."/>
            <person name="Perotto S."/>
            <person name="Peter M."/>
            <person name="Pfister S."/>
            <person name="Riley R."/>
            <person name="Sitrit Y."/>
            <person name="Stielow J.B."/>
            <person name="Szollosi G."/>
            <person name="Zifcakova L."/>
            <person name="Stursova M."/>
            <person name="Spatafora J.W."/>
            <person name="Tedersoo L."/>
            <person name="Vaario L.M."/>
            <person name="Yamada A."/>
            <person name="Yan M."/>
            <person name="Wang P."/>
            <person name="Xu J."/>
            <person name="Bruns T."/>
            <person name="Baldrian P."/>
            <person name="Vilgalys R."/>
            <person name="Dunand C."/>
            <person name="Henrissat B."/>
            <person name="Grigoriev I.V."/>
            <person name="Hibbett D."/>
            <person name="Nagy L.G."/>
            <person name="Martin F.M."/>
        </authorList>
    </citation>
    <scope>NUCLEOTIDE SEQUENCE</scope>
    <source>
        <strain evidence="1">P2</strain>
    </source>
</reference>
<comment type="caution">
    <text evidence="1">The sequence shown here is derived from an EMBL/GenBank/DDBJ whole genome shotgun (WGS) entry which is preliminary data.</text>
</comment>
<organism evidence="1 2">
    <name type="scientific">Thelephora ganbajun</name>
    <name type="common">Ganba fungus</name>
    <dbReference type="NCBI Taxonomy" id="370292"/>
    <lineage>
        <taxon>Eukaryota</taxon>
        <taxon>Fungi</taxon>
        <taxon>Dikarya</taxon>
        <taxon>Basidiomycota</taxon>
        <taxon>Agaricomycotina</taxon>
        <taxon>Agaricomycetes</taxon>
        <taxon>Thelephorales</taxon>
        <taxon>Thelephoraceae</taxon>
        <taxon>Thelephora</taxon>
    </lineage>
</organism>